<dbReference type="AlphaFoldDB" id="A0A7S8DCE7"/>
<reference evidence="1" key="1">
    <citation type="submission" date="2020-11" db="EMBL/GenBank/DDBJ databases">
        <title>The chromosome-scale genome resource for two endophytic Fusarium species: F. culmorum and F. pseudograminearum.</title>
        <authorList>
            <person name="Yuan Z."/>
        </authorList>
    </citation>
    <scope>NUCLEOTIDE SEQUENCE</scope>
    <source>
        <strain evidence="1">Class2-1B</strain>
    </source>
</reference>
<dbReference type="EMBL" id="CP064750">
    <property type="protein sequence ID" value="QPC66013.1"/>
    <property type="molecule type" value="Genomic_DNA"/>
</dbReference>
<dbReference type="Proteomes" id="UP000663297">
    <property type="component" value="Chromosome 4"/>
</dbReference>
<organism evidence="1 2">
    <name type="scientific">Fusarium culmorum</name>
    <dbReference type="NCBI Taxonomy" id="5516"/>
    <lineage>
        <taxon>Eukaryota</taxon>
        <taxon>Fungi</taxon>
        <taxon>Dikarya</taxon>
        <taxon>Ascomycota</taxon>
        <taxon>Pezizomycotina</taxon>
        <taxon>Sordariomycetes</taxon>
        <taxon>Hypocreomycetidae</taxon>
        <taxon>Hypocreales</taxon>
        <taxon>Nectriaceae</taxon>
        <taxon>Fusarium</taxon>
    </lineage>
</organism>
<proteinExistence type="predicted"/>
<evidence type="ECO:0000313" key="1">
    <source>
        <dbReference type="EMBL" id="QPC66013.1"/>
    </source>
</evidence>
<protein>
    <submittedName>
        <fullName evidence="1">Uncharacterized protein</fullName>
    </submittedName>
</protein>
<gene>
    <name evidence="1" type="ORF">HYE67_008244</name>
</gene>
<accession>A0A7S8DCE7</accession>
<sequence length="57" mass="6723">MCLYNIDRCVIRDDEKWYRDTYQSERSASPHAIMLAENLANMEVLESPEGTDKMRLL</sequence>
<name>A0A7S8DCE7_FUSCU</name>
<evidence type="ECO:0000313" key="2">
    <source>
        <dbReference type="Proteomes" id="UP000663297"/>
    </source>
</evidence>